<sequence length="433" mass="49284">MIRLAFLMSIMIIFNACKVRHANFSEESPSPESVYTIMKKVADWQLNSISRKGWRHPERDWTNGALYAGLLKFAEVANDPIYYGFMQEKVGKKFDWKLYNTDMRYHADFYCVGLMYSRMYALYKDPKMVADFKLLGDTLIARPHTESLENKNRVDKREWSWCDALFMAPPALAALSKATEEIKYLDICTQLWWKTSDYLYDKEESLFYRDSRYFKQKEKNGRRVFWSRGNGWVMGGLVGVLQSMPADYPSRPRFNQQFKEMAKKVASLQQPDGTWHASLLDPASFPVKETSGTGFYCYALAWGINNGLLDAQTYAPGVLKAWKALTDCVHPDGKLGFVQKIGDSPASVGYEDTEVYGVCAFLLAGTEIMKLSMQQKNFKADLVLTNPKAGTTTVGALLNAPENKNDSYRNLLTGLIVNKETTVNTGTTIYLKN</sequence>
<organism evidence="2 3">
    <name type="scientific">Pedobacter heparinus (strain ATCC 13125 / DSM 2366 / CIP 104194 / JCM 7457 / NBRC 12017 / NCIMB 9290 / NRRL B-14731 / HIM 762-3)</name>
    <dbReference type="NCBI Taxonomy" id="485917"/>
    <lineage>
        <taxon>Bacteria</taxon>
        <taxon>Pseudomonadati</taxon>
        <taxon>Bacteroidota</taxon>
        <taxon>Sphingobacteriia</taxon>
        <taxon>Sphingobacteriales</taxon>
        <taxon>Sphingobacteriaceae</taxon>
        <taxon>Pedobacter</taxon>
    </lineage>
</organism>
<dbReference type="PANTHER" id="PTHR33886">
    <property type="entry name" value="UNSATURATED RHAMNOGALACTURONAN HYDROLASE (EUROFUNG)"/>
    <property type="match status" value="1"/>
</dbReference>
<dbReference type="HOGENOM" id="CLU_042785_0_0_10"/>
<dbReference type="GO" id="GO:0016787">
    <property type="term" value="F:hydrolase activity"/>
    <property type="evidence" value="ECO:0007669"/>
    <property type="project" value="UniProtKB-KW"/>
</dbReference>
<dbReference type="Gene3D" id="1.50.10.10">
    <property type="match status" value="1"/>
</dbReference>
<accession>C6XYL6</accession>
<keyword evidence="1 2" id="KW-0378">Hydrolase</keyword>
<protein>
    <submittedName>
        <fullName evidence="2">Glycosyl hydrolase family 88</fullName>
    </submittedName>
</protein>
<dbReference type="AlphaFoldDB" id="C6XYL6"/>
<dbReference type="InterPro" id="IPR008928">
    <property type="entry name" value="6-hairpin_glycosidase_sf"/>
</dbReference>
<evidence type="ECO:0000313" key="3">
    <source>
        <dbReference type="Proteomes" id="UP000000852"/>
    </source>
</evidence>
<dbReference type="InterPro" id="IPR012341">
    <property type="entry name" value="6hp_glycosidase-like_sf"/>
</dbReference>
<dbReference type="eggNOG" id="COG4225">
    <property type="taxonomic scope" value="Bacteria"/>
</dbReference>
<gene>
    <name evidence="2" type="ordered locus">Phep_2294</name>
</gene>
<dbReference type="Pfam" id="PF07470">
    <property type="entry name" value="Glyco_hydro_88"/>
    <property type="match status" value="1"/>
</dbReference>
<name>C6XYL6_PEDHD</name>
<keyword evidence="3" id="KW-1185">Reference proteome</keyword>
<dbReference type="KEGG" id="phe:Phep_2294"/>
<dbReference type="EMBL" id="CP001681">
    <property type="protein sequence ID" value="ACU04498.1"/>
    <property type="molecule type" value="Genomic_DNA"/>
</dbReference>
<dbReference type="InterPro" id="IPR010905">
    <property type="entry name" value="Glyco_hydro_88"/>
</dbReference>
<reference evidence="2 3" key="1">
    <citation type="journal article" date="2009" name="Stand. Genomic Sci.">
        <title>Complete genome sequence of Pedobacter heparinus type strain (HIM 762-3).</title>
        <authorList>
            <person name="Han C."/>
            <person name="Spring S."/>
            <person name="Lapidus A."/>
            <person name="Del Rio T.G."/>
            <person name="Tice H."/>
            <person name="Copeland A."/>
            <person name="Cheng J.F."/>
            <person name="Lucas S."/>
            <person name="Chen F."/>
            <person name="Nolan M."/>
            <person name="Bruce D."/>
            <person name="Goodwin L."/>
            <person name="Pitluck S."/>
            <person name="Ivanova N."/>
            <person name="Mavromatis K."/>
            <person name="Mikhailova N."/>
            <person name="Pati A."/>
            <person name="Chen A."/>
            <person name="Palaniappan K."/>
            <person name="Land M."/>
            <person name="Hauser L."/>
            <person name="Chang Y.J."/>
            <person name="Jeffries C.C."/>
            <person name="Saunders E."/>
            <person name="Chertkov O."/>
            <person name="Brettin T."/>
            <person name="Goker M."/>
            <person name="Rohde M."/>
            <person name="Bristow J."/>
            <person name="Eisen J.A."/>
            <person name="Markowitz V."/>
            <person name="Hugenholtz P."/>
            <person name="Kyrpides N.C."/>
            <person name="Klenk H.P."/>
            <person name="Detter J.C."/>
        </authorList>
    </citation>
    <scope>NUCLEOTIDE SEQUENCE [LARGE SCALE GENOMIC DNA]</scope>
    <source>
        <strain evidence="3">ATCC 13125 / DSM 2366 / CIP 104194 / JCM 7457 / NBRC 12017 / NCIMB 9290 / NRRL B-14731 / HIM 762-3</strain>
    </source>
</reference>
<dbReference type="Proteomes" id="UP000000852">
    <property type="component" value="Chromosome"/>
</dbReference>
<dbReference type="PANTHER" id="PTHR33886:SF8">
    <property type="entry name" value="UNSATURATED RHAMNOGALACTURONAN HYDROLASE (EUROFUNG)"/>
    <property type="match status" value="1"/>
</dbReference>
<dbReference type="STRING" id="485917.Phep_2294"/>
<dbReference type="InterPro" id="IPR052043">
    <property type="entry name" value="PolySaccharide_Degr_Enz"/>
</dbReference>
<evidence type="ECO:0000313" key="2">
    <source>
        <dbReference type="EMBL" id="ACU04498.1"/>
    </source>
</evidence>
<dbReference type="CAZy" id="GH105">
    <property type="family name" value="Glycoside Hydrolase Family 105"/>
</dbReference>
<proteinExistence type="predicted"/>
<evidence type="ECO:0000256" key="1">
    <source>
        <dbReference type="ARBA" id="ARBA00022801"/>
    </source>
</evidence>
<dbReference type="SUPFAM" id="SSF48208">
    <property type="entry name" value="Six-hairpin glycosidases"/>
    <property type="match status" value="1"/>
</dbReference>
<dbReference type="GO" id="GO:0005975">
    <property type="term" value="P:carbohydrate metabolic process"/>
    <property type="evidence" value="ECO:0007669"/>
    <property type="project" value="InterPro"/>
</dbReference>